<dbReference type="InterPro" id="IPR015302">
    <property type="entry name" value="Major_coat_LA-virus"/>
</dbReference>
<evidence type="ECO:0000313" key="2">
    <source>
        <dbReference type="EMBL" id="WZI49166.1"/>
    </source>
</evidence>
<dbReference type="SUPFAM" id="SSF82856">
    <property type="entry name" value="L-A virus major coat protein"/>
    <property type="match status" value="1"/>
</dbReference>
<dbReference type="InterPro" id="IPR036332">
    <property type="entry name" value="Major_coat_LA-virus_sf"/>
</dbReference>
<dbReference type="GO" id="GO:0019028">
    <property type="term" value="C:viral capsid"/>
    <property type="evidence" value="ECO:0007669"/>
    <property type="project" value="UniProtKB-KW"/>
</dbReference>
<sequence>MDAFVKRFFPDFDAPGLSFSEMGPGMVRHAYMQGNLKIFDQQVTRCRNLTFSQPMTMLGRVRADFNTSASSLDGIGKPYLTPEGMFNLQTIGDTLKNIGGMQSQIWSAHMGTVRAWPWADNHVSLIVNALRYILITKSIEASDMPLNDLPEYNDGHVRINRNQWWSGYPDVSTWDLQTWPGGSDPDNYPVATRLMDSHPTHATNAIDLRGLTPVEARFMLLMLGTWGRRSRMRLDFSLPLLTENVYYRSEGEIPGLTGWFDVDEADVVIPPPPNSSIAWAALMKYVAHNRVFDHFSTALHLVTSLMYQVLPVTAEGQVWLSFDWYLSLPSFSSVRGRYTFLNEDEPAFVSHRALGEWSYIGNKLEKIHPMAVLFIQAIQTGMAVRSTRYGLETNPEDLYNTYVDFYSPVNMTSAAAAEAIRGAVPLAGMSGVYVNLAEDFDSYQPDRQIKILNDSEAGLEGYDIVPGVGGGLAILAPWTVLPGVPTMLLPINPFPYNSIMSLKGVIAPDLGNLERRGFRVKAPQAWLIASVYRMAGYDIDVRYSGNSAGGRDYFAPNDVQMSWPVLFQPDEQGDDIILVKQHERDAHFIDLPIVTNNFFKGNKLEYEIRPVRRGMSLDYQNNREDIFESGGIMSMFSKITLAYTVTGTVRRLRSYITRSEQGFQFVDTVKGGVIPATAVTATASGAAVT</sequence>
<protein>
    <submittedName>
        <fullName evidence="2">Coat protein</fullName>
    </submittedName>
</protein>
<proteinExistence type="predicted"/>
<dbReference type="Gene3D" id="3.90.1840.10">
    <property type="entry name" value="Major capsid protein"/>
    <property type="match status" value="1"/>
</dbReference>
<feature type="domain" description="Major coat protein L-A virus" evidence="1">
    <location>
        <begin position="39"/>
        <end position="437"/>
    </location>
</feature>
<reference evidence="2" key="1">
    <citation type="submission" date="2024-01" db="EMBL/GenBank/DDBJ databases">
        <authorList>
            <person name="Cui X."/>
            <person name="Li Y."/>
            <person name="Yang C."/>
        </authorList>
    </citation>
    <scope>NUCLEOTIDE SEQUENCE</scope>
    <source>
        <strain evidence="2">LNLM</strain>
    </source>
</reference>
<evidence type="ECO:0000259" key="1">
    <source>
        <dbReference type="Pfam" id="PF09220"/>
    </source>
</evidence>
<accession>A0AAU6S450</accession>
<dbReference type="Pfam" id="PF09220">
    <property type="entry name" value="LA-virus_coat"/>
    <property type="match status" value="1"/>
</dbReference>
<organism evidence="2">
    <name type="scientific">Cynanchum associated totivirus</name>
    <dbReference type="NCBI Taxonomy" id="3161584"/>
    <lineage>
        <taxon>Viruses</taxon>
        <taxon>Riboviria</taxon>
        <taxon>Orthornavirae</taxon>
        <taxon>Duplornaviricota</taxon>
        <taxon>Chrymotiviricetes</taxon>
        <taxon>Ghabrivirales</taxon>
        <taxon>Alphatotivirineae</taxon>
        <taxon>Orthototiviridae</taxon>
        <taxon>Totivirus</taxon>
    </lineage>
</organism>
<keyword evidence="2" id="KW-0167">Capsid protein</keyword>
<name>A0AAU6S450_9VIRU</name>
<dbReference type="EMBL" id="PP079916">
    <property type="protein sequence ID" value="WZI49166.1"/>
    <property type="molecule type" value="Genomic_RNA"/>
</dbReference>
<keyword evidence="2" id="KW-0946">Virion</keyword>